<keyword evidence="1" id="KW-0808">Transferase</keyword>
<accession>A0A1D6N871</accession>
<proteinExistence type="predicted"/>
<gene>
    <name evidence="1" type="ORF">ZEAMMB73_Zm00001d043056</name>
</gene>
<dbReference type="EMBL" id="CM007649">
    <property type="protein sequence ID" value="ONM36781.1"/>
    <property type="molecule type" value="Genomic_DNA"/>
</dbReference>
<organism evidence="1">
    <name type="scientific">Zea mays</name>
    <name type="common">Maize</name>
    <dbReference type="NCBI Taxonomy" id="4577"/>
    <lineage>
        <taxon>Eukaryota</taxon>
        <taxon>Viridiplantae</taxon>
        <taxon>Streptophyta</taxon>
        <taxon>Embryophyta</taxon>
        <taxon>Tracheophyta</taxon>
        <taxon>Spermatophyta</taxon>
        <taxon>Magnoliopsida</taxon>
        <taxon>Liliopsida</taxon>
        <taxon>Poales</taxon>
        <taxon>Poaceae</taxon>
        <taxon>PACMAD clade</taxon>
        <taxon>Panicoideae</taxon>
        <taxon>Andropogonodae</taxon>
        <taxon>Andropogoneae</taxon>
        <taxon>Tripsacinae</taxon>
        <taxon>Zea</taxon>
    </lineage>
</organism>
<protein>
    <submittedName>
        <fullName evidence="1">Protein kinase superfamily protein</fullName>
    </submittedName>
</protein>
<name>A0A1D6N871_MAIZE</name>
<evidence type="ECO:0000313" key="1">
    <source>
        <dbReference type="EMBL" id="ONM36781.1"/>
    </source>
</evidence>
<sequence length="36" mass="4007">MVLSAILGAIRTHIDCTNISYCSASVSRVISRRKKR</sequence>
<dbReference type="AlphaFoldDB" id="A0A1D6N871"/>
<reference evidence="1" key="1">
    <citation type="submission" date="2015-12" db="EMBL/GenBank/DDBJ databases">
        <title>Update maize B73 reference genome by single molecule sequencing technologies.</title>
        <authorList>
            <consortium name="Maize Genome Sequencing Project"/>
            <person name="Ware D."/>
        </authorList>
    </citation>
    <scope>NUCLEOTIDE SEQUENCE [LARGE SCALE GENOMIC DNA]</scope>
    <source>
        <tissue evidence="1">Seedling</tissue>
    </source>
</reference>
<keyword evidence="1" id="KW-0418">Kinase</keyword>
<dbReference type="GO" id="GO:0016301">
    <property type="term" value="F:kinase activity"/>
    <property type="evidence" value="ECO:0007669"/>
    <property type="project" value="UniProtKB-KW"/>
</dbReference>